<name>A0A833RYX3_PHYIN</name>
<gene>
    <name evidence="1" type="ORF">GN244_ATG12263</name>
    <name evidence="2" type="ORF">GN958_ATG13707</name>
</gene>
<dbReference type="Proteomes" id="UP000704712">
    <property type="component" value="Unassembled WGS sequence"/>
</dbReference>
<dbReference type="Proteomes" id="UP000602510">
    <property type="component" value="Unassembled WGS sequence"/>
</dbReference>
<protein>
    <submittedName>
        <fullName evidence="1">Uncharacterized protein</fullName>
    </submittedName>
</protein>
<sequence>MTSRKSVDSAAVGEQMSFLYEPDKLTQQASLVLEDVNVEGLMEEMETLLSQSQFFNVPT</sequence>
<dbReference type="EMBL" id="JAACNO010001861">
    <property type="protein sequence ID" value="KAF4137123.1"/>
    <property type="molecule type" value="Genomic_DNA"/>
</dbReference>
<organism evidence="1 3">
    <name type="scientific">Phytophthora infestans</name>
    <name type="common">Potato late blight agent</name>
    <name type="synonym">Botrytis infestans</name>
    <dbReference type="NCBI Taxonomy" id="4787"/>
    <lineage>
        <taxon>Eukaryota</taxon>
        <taxon>Sar</taxon>
        <taxon>Stramenopiles</taxon>
        <taxon>Oomycota</taxon>
        <taxon>Peronosporomycetes</taxon>
        <taxon>Peronosporales</taxon>
        <taxon>Peronosporaceae</taxon>
        <taxon>Phytophthora</taxon>
    </lineage>
</organism>
<dbReference type="EMBL" id="WSZM01000301">
    <property type="protein sequence ID" value="KAF4035772.1"/>
    <property type="molecule type" value="Genomic_DNA"/>
</dbReference>
<proteinExistence type="predicted"/>
<evidence type="ECO:0000313" key="2">
    <source>
        <dbReference type="EMBL" id="KAF4137123.1"/>
    </source>
</evidence>
<keyword evidence="3" id="KW-1185">Reference proteome</keyword>
<accession>A0A833RYX3</accession>
<comment type="caution">
    <text evidence="1">The sequence shown here is derived from an EMBL/GenBank/DDBJ whole genome shotgun (WGS) entry which is preliminary data.</text>
</comment>
<dbReference type="AlphaFoldDB" id="A0A833RYX3"/>
<evidence type="ECO:0000313" key="3">
    <source>
        <dbReference type="Proteomes" id="UP000602510"/>
    </source>
</evidence>
<reference evidence="1" key="1">
    <citation type="submission" date="2020-04" db="EMBL/GenBank/DDBJ databases">
        <title>Hybrid Assembly of Korean Phytophthora infestans isolates.</title>
        <authorList>
            <person name="Prokchorchik M."/>
            <person name="Lee Y."/>
            <person name="Seo J."/>
            <person name="Cho J.-H."/>
            <person name="Park Y.-E."/>
            <person name="Jang D.-C."/>
            <person name="Im J.-S."/>
            <person name="Choi J.-G."/>
            <person name="Park H.-J."/>
            <person name="Lee G.-B."/>
            <person name="Lee Y.-G."/>
            <person name="Hong S.-Y."/>
            <person name="Cho K."/>
            <person name="Sohn K.H."/>
        </authorList>
    </citation>
    <scope>NUCLEOTIDE SEQUENCE</scope>
    <source>
        <strain evidence="1">KR_1_A1</strain>
        <strain evidence="2">KR_2_A2</strain>
    </source>
</reference>
<evidence type="ECO:0000313" key="1">
    <source>
        <dbReference type="EMBL" id="KAF4035772.1"/>
    </source>
</evidence>